<feature type="domain" description="NTP pyrophosphohydrolase MazG-like" evidence="1">
    <location>
        <begin position="24"/>
        <end position="67"/>
    </location>
</feature>
<protein>
    <submittedName>
        <fullName evidence="2">Nucleotide pyrophosphohydrolase</fullName>
    </submittedName>
</protein>
<sequence length="296" mass="33628">MQEMILLQQKVDETIRALGGYFRPLSGLARLIEEVGEVGEALEKEDTTLLCAELVDVLMISTCLSNQYVTDLASEHQQLKTEQDEADASFYRLVHEAGQVARVMNGYEGDKPPKKTDATLTVGTSLARLQRELFRFARPLGLDLLKEIDRTNEKNLVRDSKRFALTRDPITEATIDHYRSATGSEERLWGAPLYEAERSLEENIQQALPSLRRFLRCARNEGIEAFVLEAPIERSDQLVAVKEQAEEIGRIIKEQTPLSFKEAPYRIDVYASQLGPVSPFHSEDEHRMFLLLYIDA</sequence>
<dbReference type="Gene3D" id="1.10.287.1080">
    <property type="entry name" value="MazG-like"/>
    <property type="match status" value="2"/>
</dbReference>
<dbReference type="SUPFAM" id="SSF101386">
    <property type="entry name" value="all-alpha NTP pyrophosphatases"/>
    <property type="match status" value="1"/>
</dbReference>
<keyword evidence="3" id="KW-1185">Reference proteome</keyword>
<dbReference type="PANTHER" id="PTHR42692:SF1">
    <property type="entry name" value="NUCLEOTIDE PYROPHOSPHOHYDROLASE"/>
    <property type="match status" value="1"/>
</dbReference>
<gene>
    <name evidence="2" type="ORF">EXIGUO9Y_270169</name>
</gene>
<dbReference type="GO" id="GO:0016787">
    <property type="term" value="F:hydrolase activity"/>
    <property type="evidence" value="ECO:0007669"/>
    <property type="project" value="UniProtKB-KW"/>
</dbReference>
<name>A0A653IAM1_9BACL</name>
<dbReference type="RefSeq" id="WP_236550034.1">
    <property type="nucleotide sequence ID" value="NZ_LR732312.1"/>
</dbReference>
<dbReference type="InterPro" id="IPR047046">
    <property type="entry name" value="YpjD/YvdC"/>
</dbReference>
<evidence type="ECO:0000313" key="3">
    <source>
        <dbReference type="Proteomes" id="UP000439752"/>
    </source>
</evidence>
<dbReference type="PANTHER" id="PTHR42692">
    <property type="entry name" value="NUCLEOTIDE PYROPHOSPHOHYDROLASE"/>
    <property type="match status" value="1"/>
</dbReference>
<reference evidence="2 3" key="1">
    <citation type="submission" date="2019-10" db="EMBL/GenBank/DDBJ databases">
        <authorList>
            <person name="Karimi E."/>
        </authorList>
    </citation>
    <scope>NUCLEOTIDE SEQUENCE [LARGE SCALE GENOMIC DNA]</scope>
    <source>
        <strain evidence="2">Exiguobacterium sp. 9Y</strain>
    </source>
</reference>
<organism evidence="2 3">
    <name type="scientific">Exiguobacterium oxidotolerans</name>
    <dbReference type="NCBI Taxonomy" id="223958"/>
    <lineage>
        <taxon>Bacteria</taxon>
        <taxon>Bacillati</taxon>
        <taxon>Bacillota</taxon>
        <taxon>Bacilli</taxon>
        <taxon>Bacillales</taxon>
        <taxon>Bacillales Family XII. Incertae Sedis</taxon>
        <taxon>Exiguobacterium</taxon>
    </lineage>
</organism>
<evidence type="ECO:0000259" key="1">
    <source>
        <dbReference type="Pfam" id="PF03819"/>
    </source>
</evidence>
<keyword evidence="2" id="KW-0378">Hydrolase</keyword>
<dbReference type="Proteomes" id="UP000439752">
    <property type="component" value="Unassembled WGS sequence"/>
</dbReference>
<proteinExistence type="predicted"/>
<accession>A0A653IAM1</accession>
<dbReference type="InterPro" id="IPR004518">
    <property type="entry name" value="MazG-like_dom"/>
</dbReference>
<evidence type="ECO:0000313" key="2">
    <source>
        <dbReference type="EMBL" id="VWX36169.1"/>
    </source>
</evidence>
<dbReference type="Pfam" id="PF03819">
    <property type="entry name" value="MazG"/>
    <property type="match status" value="1"/>
</dbReference>
<dbReference type="AlphaFoldDB" id="A0A653IAM1"/>
<dbReference type="EMBL" id="CABWKQ010000020">
    <property type="protein sequence ID" value="VWX36169.1"/>
    <property type="molecule type" value="Genomic_DNA"/>
</dbReference>